<proteinExistence type="predicted"/>
<dbReference type="Proteomes" id="UP000470470">
    <property type="component" value="Unassembled WGS sequence"/>
</dbReference>
<organism evidence="7 8">
    <name type="scientific">Goekera deserti</name>
    <dbReference type="NCBI Taxonomy" id="2497753"/>
    <lineage>
        <taxon>Bacteria</taxon>
        <taxon>Bacillati</taxon>
        <taxon>Actinomycetota</taxon>
        <taxon>Actinomycetes</taxon>
        <taxon>Geodermatophilales</taxon>
        <taxon>Geodermatophilaceae</taxon>
        <taxon>Goekera</taxon>
    </lineage>
</organism>
<gene>
    <name evidence="7" type="ORF">G1H19_08300</name>
</gene>
<reference evidence="7 8" key="1">
    <citation type="submission" date="2020-02" db="EMBL/GenBank/DDBJ databases">
        <title>The whole genome sequence of CPCC 205119.</title>
        <authorList>
            <person name="Jiang Z."/>
        </authorList>
    </citation>
    <scope>NUCLEOTIDE SEQUENCE [LARGE SCALE GENOMIC DNA]</scope>
    <source>
        <strain evidence="7 8">CPCC 205119</strain>
    </source>
</reference>
<dbReference type="PANTHER" id="PTHR30055">
    <property type="entry name" value="HTH-TYPE TRANSCRIPTIONAL REGULATOR RUTR"/>
    <property type="match status" value="1"/>
</dbReference>
<evidence type="ECO:0000259" key="6">
    <source>
        <dbReference type="PROSITE" id="PS50977"/>
    </source>
</evidence>
<feature type="domain" description="HTH tetR-type" evidence="6">
    <location>
        <begin position="12"/>
        <end position="70"/>
    </location>
</feature>
<sequence length="218" mass="22758">MYARPVPRPADPRVRDELVERAAELLAGTGPVSLRAVAAAAGTSTMAVYTHFGGMPGLWRAVRQQGFTHLARRLATAPRTADPVRDVMAFGTAYVANALAHPALYRAMFDDRSELDDAAAADAALGVLVQAVERARVAGRFSTDVDPAGAALQLWAMTHGLVALVIGGVLPREALDAHLPAMSAAAFAGFGDDPDAARDSAAAGWHPPGDDDAPVTER</sequence>
<dbReference type="InterPro" id="IPR025996">
    <property type="entry name" value="MT1864/Rv1816-like_C"/>
</dbReference>
<dbReference type="InterPro" id="IPR001647">
    <property type="entry name" value="HTH_TetR"/>
</dbReference>
<comment type="caution">
    <text evidence="7">The sequence shown here is derived from an EMBL/GenBank/DDBJ whole genome shotgun (WGS) entry which is preliminary data.</text>
</comment>
<dbReference type="Pfam" id="PF13305">
    <property type="entry name" value="TetR_C_33"/>
    <property type="match status" value="1"/>
</dbReference>
<dbReference type="InterPro" id="IPR050109">
    <property type="entry name" value="HTH-type_TetR-like_transc_reg"/>
</dbReference>
<keyword evidence="1" id="KW-0805">Transcription regulation</keyword>
<keyword evidence="2 4" id="KW-0238">DNA-binding</keyword>
<dbReference type="GO" id="GO:0003700">
    <property type="term" value="F:DNA-binding transcription factor activity"/>
    <property type="evidence" value="ECO:0007669"/>
    <property type="project" value="TreeGrafter"/>
</dbReference>
<dbReference type="InterPro" id="IPR036271">
    <property type="entry name" value="Tet_transcr_reg_TetR-rel_C_sf"/>
</dbReference>
<evidence type="ECO:0000256" key="4">
    <source>
        <dbReference type="PROSITE-ProRule" id="PRU00335"/>
    </source>
</evidence>
<evidence type="ECO:0000313" key="7">
    <source>
        <dbReference type="EMBL" id="NEL53997.1"/>
    </source>
</evidence>
<name>A0A7K3WCB9_9ACTN</name>
<dbReference type="SUPFAM" id="SSF48498">
    <property type="entry name" value="Tetracyclin repressor-like, C-terminal domain"/>
    <property type="match status" value="1"/>
</dbReference>
<dbReference type="Pfam" id="PF00440">
    <property type="entry name" value="TetR_N"/>
    <property type="match status" value="1"/>
</dbReference>
<evidence type="ECO:0000256" key="2">
    <source>
        <dbReference type="ARBA" id="ARBA00023125"/>
    </source>
</evidence>
<evidence type="ECO:0000256" key="5">
    <source>
        <dbReference type="SAM" id="MobiDB-lite"/>
    </source>
</evidence>
<dbReference type="InterPro" id="IPR009057">
    <property type="entry name" value="Homeodomain-like_sf"/>
</dbReference>
<evidence type="ECO:0000313" key="8">
    <source>
        <dbReference type="Proteomes" id="UP000470470"/>
    </source>
</evidence>
<keyword evidence="8" id="KW-1185">Reference proteome</keyword>
<dbReference type="Gene3D" id="1.10.357.10">
    <property type="entry name" value="Tetracycline Repressor, domain 2"/>
    <property type="match status" value="1"/>
</dbReference>
<dbReference type="SUPFAM" id="SSF46689">
    <property type="entry name" value="Homeodomain-like"/>
    <property type="match status" value="1"/>
</dbReference>
<evidence type="ECO:0000256" key="3">
    <source>
        <dbReference type="ARBA" id="ARBA00023163"/>
    </source>
</evidence>
<protein>
    <submittedName>
        <fullName evidence="7">TetR/AcrR family transcriptional regulator</fullName>
    </submittedName>
</protein>
<dbReference type="PANTHER" id="PTHR30055:SF209">
    <property type="entry name" value="POSSIBLE TRANSCRIPTIONAL REGULATORY PROTEIN (PROBABLY TETR-FAMILY)"/>
    <property type="match status" value="1"/>
</dbReference>
<dbReference type="GO" id="GO:0000976">
    <property type="term" value="F:transcription cis-regulatory region binding"/>
    <property type="evidence" value="ECO:0007669"/>
    <property type="project" value="TreeGrafter"/>
</dbReference>
<feature type="region of interest" description="Disordered" evidence="5">
    <location>
        <begin position="196"/>
        <end position="218"/>
    </location>
</feature>
<keyword evidence="3" id="KW-0804">Transcription</keyword>
<dbReference type="AlphaFoldDB" id="A0A7K3WCB9"/>
<accession>A0A7K3WCB9</accession>
<evidence type="ECO:0000256" key="1">
    <source>
        <dbReference type="ARBA" id="ARBA00023015"/>
    </source>
</evidence>
<dbReference type="PROSITE" id="PS50977">
    <property type="entry name" value="HTH_TETR_2"/>
    <property type="match status" value="1"/>
</dbReference>
<feature type="DNA-binding region" description="H-T-H motif" evidence="4">
    <location>
        <begin position="33"/>
        <end position="52"/>
    </location>
</feature>
<dbReference type="EMBL" id="JAAGWK010000010">
    <property type="protein sequence ID" value="NEL53997.1"/>
    <property type="molecule type" value="Genomic_DNA"/>
</dbReference>